<proteinExistence type="predicted"/>
<keyword evidence="3" id="KW-1185">Reference proteome</keyword>
<feature type="transmembrane region" description="Helical" evidence="1">
    <location>
        <begin position="190"/>
        <end position="212"/>
    </location>
</feature>
<feature type="transmembrane region" description="Helical" evidence="1">
    <location>
        <begin position="151"/>
        <end position="170"/>
    </location>
</feature>
<evidence type="ECO:0000313" key="2">
    <source>
        <dbReference type="EMBL" id="MCP2270903.1"/>
    </source>
</evidence>
<comment type="caution">
    <text evidence="2">The sequence shown here is derived from an EMBL/GenBank/DDBJ whole genome shotgun (WGS) entry which is preliminary data.</text>
</comment>
<evidence type="ECO:0008006" key="4">
    <source>
        <dbReference type="Google" id="ProtNLM"/>
    </source>
</evidence>
<feature type="transmembrane region" description="Helical" evidence="1">
    <location>
        <begin position="44"/>
        <end position="63"/>
    </location>
</feature>
<sequence length="217" mass="22023">MNALIRYTFATTVHAQRYLAPVLLFCAGVGISSGNNSGPLPGVYALNAAISLVCATWLTIAVISVEDPVHRAITVVAARSPIRVLAATVAVSALLALGLTVIGLVMPLVLSPRPVSAADLPAGALAHLLCGSLGIAIGLVCSRLVFRRQGYALLVALALAAAALLTTGSPPNTLFKRMANTSDAGDVLPLALALLPAGLAALAVAAVITHVVSVRRD</sequence>
<protein>
    <recommendedName>
        <fullName evidence="4">ABC transporter</fullName>
    </recommendedName>
</protein>
<reference evidence="2 3" key="1">
    <citation type="submission" date="2022-06" db="EMBL/GenBank/DDBJ databases">
        <title>Genomic Encyclopedia of Archaeal and Bacterial Type Strains, Phase II (KMG-II): from individual species to whole genera.</title>
        <authorList>
            <person name="Goeker M."/>
        </authorList>
    </citation>
    <scope>NUCLEOTIDE SEQUENCE [LARGE SCALE GENOMIC DNA]</scope>
    <source>
        <strain evidence="2 3">DSM 44255</strain>
    </source>
</reference>
<accession>A0ABT1IE92</accession>
<keyword evidence="1" id="KW-1133">Transmembrane helix</keyword>
<evidence type="ECO:0000256" key="1">
    <source>
        <dbReference type="SAM" id="Phobius"/>
    </source>
</evidence>
<organism evidence="2 3">
    <name type="scientific">Actinokineospora diospyrosa</name>
    <dbReference type="NCBI Taxonomy" id="103728"/>
    <lineage>
        <taxon>Bacteria</taxon>
        <taxon>Bacillati</taxon>
        <taxon>Actinomycetota</taxon>
        <taxon>Actinomycetes</taxon>
        <taxon>Pseudonocardiales</taxon>
        <taxon>Pseudonocardiaceae</taxon>
        <taxon>Actinokineospora</taxon>
    </lineage>
</organism>
<name>A0ABT1IE92_9PSEU</name>
<gene>
    <name evidence="2" type="ORF">LV75_003415</name>
</gene>
<dbReference type="RefSeq" id="WP_253887867.1">
    <property type="nucleotide sequence ID" value="NZ_BAAAVB010000013.1"/>
</dbReference>
<feature type="transmembrane region" description="Helical" evidence="1">
    <location>
        <begin position="122"/>
        <end position="146"/>
    </location>
</feature>
<evidence type="ECO:0000313" key="3">
    <source>
        <dbReference type="Proteomes" id="UP001205185"/>
    </source>
</evidence>
<dbReference type="EMBL" id="JAMTCO010000008">
    <property type="protein sequence ID" value="MCP2270903.1"/>
    <property type="molecule type" value="Genomic_DNA"/>
</dbReference>
<keyword evidence="1" id="KW-0472">Membrane</keyword>
<feature type="transmembrane region" description="Helical" evidence="1">
    <location>
        <begin position="84"/>
        <end position="110"/>
    </location>
</feature>
<dbReference type="Proteomes" id="UP001205185">
    <property type="component" value="Unassembled WGS sequence"/>
</dbReference>
<keyword evidence="1" id="KW-0812">Transmembrane</keyword>